<gene>
    <name evidence="1" type="ORF">CAGGBEG34_340025</name>
</gene>
<evidence type="ECO:0000313" key="1">
    <source>
        <dbReference type="EMBL" id="CCD29976.1"/>
    </source>
</evidence>
<dbReference type="EMBL" id="CAFB01000052">
    <property type="protein sequence ID" value="CCD29976.1"/>
    <property type="molecule type" value="Genomic_DNA"/>
</dbReference>
<proteinExistence type="predicted"/>
<dbReference type="AlphaFoldDB" id="G2JB24"/>
<name>G2JB24_9BURK</name>
<evidence type="ECO:0000313" key="2">
    <source>
        <dbReference type="Proteomes" id="UP000054051"/>
    </source>
</evidence>
<sequence>MKLDRPLQHELLQTLADTYPEDRSSESWDSLVNRYSYDSVRVNIFYLHEHGLVDWRVGEAGFTLRATHEGMDFLSDDGGLAAILNVLTIRFHDDTLKAMIGQKIQEADLDPADKRKFVDALRALPADATKHLAMKLLDCHVAVHEHNGIDAEIRRLHHAASCAEEGGSCVGAVRR</sequence>
<comment type="caution">
    <text evidence="1">The sequence shown here is derived from an EMBL/GenBank/DDBJ whole genome shotgun (WGS) entry which is preliminary data.</text>
</comment>
<dbReference type="RefSeq" id="WP_006683071.1">
    <property type="nucleotide sequence ID" value="NZ_CAFB01000052.1"/>
</dbReference>
<protein>
    <submittedName>
        <fullName evidence="1">Uncharacterized protein</fullName>
    </submittedName>
</protein>
<keyword evidence="2" id="KW-1185">Reference proteome</keyword>
<dbReference type="Proteomes" id="UP000054051">
    <property type="component" value="Unassembled WGS sequence"/>
</dbReference>
<organism evidence="1 2">
    <name type="scientific">Candidatus Glomeribacter gigasporarum BEG34</name>
    <dbReference type="NCBI Taxonomy" id="1070319"/>
    <lineage>
        <taxon>Bacteria</taxon>
        <taxon>Pseudomonadati</taxon>
        <taxon>Pseudomonadota</taxon>
        <taxon>Betaproteobacteria</taxon>
        <taxon>Burkholderiales</taxon>
        <taxon>Burkholderiaceae</taxon>
        <taxon>Candidatus Glomeribacter</taxon>
    </lineage>
</organism>
<dbReference type="eggNOG" id="ENOG503306A">
    <property type="taxonomic scope" value="Bacteria"/>
</dbReference>
<dbReference type="OrthoDB" id="7284604at2"/>
<reference evidence="1 2" key="1">
    <citation type="submission" date="2011-08" db="EMBL/GenBank/DDBJ databases">
        <title>The genome of the obligate endobacterium of an arbuscular mycorrhizal fungus reveals an interphylum network of nutritional interactions.</title>
        <authorList>
            <person name="Ghignone S."/>
            <person name="Salvioli A."/>
            <person name="Anca I."/>
            <person name="Lumini E."/>
            <person name="Ortu G."/>
            <person name="Petiti L."/>
            <person name="Cruveiller S."/>
            <person name="Bianciotto V."/>
            <person name="Piffanelli P."/>
            <person name="Lanfranco L."/>
            <person name="Bonfante P."/>
        </authorList>
    </citation>
    <scope>NUCLEOTIDE SEQUENCE [LARGE SCALE GENOMIC DNA]</scope>
    <source>
        <strain evidence="1 2">BEG34</strain>
    </source>
</reference>
<accession>G2JB24</accession>